<name>A0A1G2MB53_9BACT</name>
<organism evidence="2 3">
    <name type="scientific">Candidatus Taylorbacteria bacterium RIFCSPHIGHO2_01_FULL_51_15</name>
    <dbReference type="NCBI Taxonomy" id="1802304"/>
    <lineage>
        <taxon>Bacteria</taxon>
        <taxon>Candidatus Tayloriibacteriota</taxon>
    </lineage>
</organism>
<dbReference type="PANTHER" id="PTHR43861">
    <property type="entry name" value="TRANS-ACONITATE 2-METHYLTRANSFERASE-RELATED"/>
    <property type="match status" value="1"/>
</dbReference>
<evidence type="ECO:0000259" key="1">
    <source>
        <dbReference type="Pfam" id="PF13847"/>
    </source>
</evidence>
<comment type="caution">
    <text evidence="2">The sequence shown here is derived from an EMBL/GenBank/DDBJ whole genome shotgun (WGS) entry which is preliminary data.</text>
</comment>
<evidence type="ECO:0000313" key="3">
    <source>
        <dbReference type="Proteomes" id="UP000178121"/>
    </source>
</evidence>
<feature type="domain" description="Methyltransferase" evidence="1">
    <location>
        <begin position="44"/>
        <end position="143"/>
    </location>
</feature>
<gene>
    <name evidence="2" type="ORF">A2849_01215</name>
</gene>
<dbReference type="SUPFAM" id="SSF53335">
    <property type="entry name" value="S-adenosyl-L-methionine-dependent methyltransferases"/>
    <property type="match status" value="1"/>
</dbReference>
<proteinExistence type="predicted"/>
<evidence type="ECO:0000313" key="2">
    <source>
        <dbReference type="EMBL" id="OHA20379.1"/>
    </source>
</evidence>
<dbReference type="Gene3D" id="3.40.50.150">
    <property type="entry name" value="Vaccinia Virus protein VP39"/>
    <property type="match status" value="1"/>
</dbReference>
<dbReference type="Pfam" id="PF13847">
    <property type="entry name" value="Methyltransf_31"/>
    <property type="match status" value="1"/>
</dbReference>
<reference evidence="2 3" key="1">
    <citation type="journal article" date="2016" name="Nat. Commun.">
        <title>Thousands of microbial genomes shed light on interconnected biogeochemical processes in an aquifer system.</title>
        <authorList>
            <person name="Anantharaman K."/>
            <person name="Brown C.T."/>
            <person name="Hug L.A."/>
            <person name="Sharon I."/>
            <person name="Castelle C.J."/>
            <person name="Probst A.J."/>
            <person name="Thomas B.C."/>
            <person name="Singh A."/>
            <person name="Wilkins M.J."/>
            <person name="Karaoz U."/>
            <person name="Brodie E.L."/>
            <person name="Williams K.H."/>
            <person name="Hubbard S.S."/>
            <person name="Banfield J.F."/>
        </authorList>
    </citation>
    <scope>NUCLEOTIDE SEQUENCE [LARGE SCALE GENOMIC DNA]</scope>
</reference>
<dbReference type="Proteomes" id="UP000178121">
    <property type="component" value="Unassembled WGS sequence"/>
</dbReference>
<dbReference type="CDD" id="cd02440">
    <property type="entry name" value="AdoMet_MTases"/>
    <property type="match status" value="1"/>
</dbReference>
<protein>
    <recommendedName>
        <fullName evidence="1">Methyltransferase domain-containing protein</fullName>
    </recommendedName>
</protein>
<dbReference type="InterPro" id="IPR029063">
    <property type="entry name" value="SAM-dependent_MTases_sf"/>
</dbReference>
<accession>A0A1G2MB53</accession>
<dbReference type="AlphaFoldDB" id="A0A1G2MB53"/>
<dbReference type="EMBL" id="MHRI01000030">
    <property type="protein sequence ID" value="OHA20379.1"/>
    <property type="molecule type" value="Genomic_DNA"/>
</dbReference>
<sequence length="245" mass="28130">MKEDAYIYDKGDREYTVAVTKRYAEKKYELDKMLEKLIAPIIKSKELRILDAGCGIGHLMAILKEQSPASMFTGVDQTAFIINEAKKLYGKETGFHFELGDIEDLPQRYRAAFDVTISRAVLSWLPYYEAHLQALIAVTKKHLFIASLFYDGDIDFITQVREFKLEAGKKEFSAYQNVYSLPRFTDFLKKNGAKKVSVHPFEIGIDIPRGDENLMGTYTEKTIDGRHLQISGAILMSWKWIHIEL</sequence>
<dbReference type="InterPro" id="IPR025714">
    <property type="entry name" value="Methyltranfer_dom"/>
</dbReference>